<name>A0ABN9S0X9_9DINO</name>
<evidence type="ECO:0008006" key="4">
    <source>
        <dbReference type="Google" id="ProtNLM"/>
    </source>
</evidence>
<keyword evidence="3" id="KW-1185">Reference proteome</keyword>
<accession>A0ABN9S0X9</accession>
<feature type="compositionally biased region" description="Basic and acidic residues" evidence="1">
    <location>
        <begin position="75"/>
        <end position="86"/>
    </location>
</feature>
<dbReference type="Proteomes" id="UP001189429">
    <property type="component" value="Unassembled WGS sequence"/>
</dbReference>
<evidence type="ECO:0000313" key="3">
    <source>
        <dbReference type="Proteomes" id="UP001189429"/>
    </source>
</evidence>
<protein>
    <recommendedName>
        <fullName evidence="4">Ribosome biogenesis protein NOP53</fullName>
    </recommendedName>
</protein>
<organism evidence="2 3">
    <name type="scientific">Prorocentrum cordatum</name>
    <dbReference type="NCBI Taxonomy" id="2364126"/>
    <lineage>
        <taxon>Eukaryota</taxon>
        <taxon>Sar</taxon>
        <taxon>Alveolata</taxon>
        <taxon>Dinophyceae</taxon>
        <taxon>Prorocentrales</taxon>
        <taxon>Prorocentraceae</taxon>
        <taxon>Prorocentrum</taxon>
    </lineage>
</organism>
<dbReference type="EMBL" id="CAUYUJ010008903">
    <property type="protein sequence ID" value="CAK0825360.1"/>
    <property type="molecule type" value="Genomic_DNA"/>
</dbReference>
<proteinExistence type="predicted"/>
<sequence length="136" mass="15372">MAGFKAAERRQTEAAQRQTERRHKQQLVQSLEAANKRREEAIMRHKKVPGVPMRHIHDGNLPTGAHLALEAEARRAARVPKPDRGACLDAPHVTESAPWQLARRPTRRPPWATSRGASGGGTGTSRRCRRRRRARR</sequence>
<feature type="region of interest" description="Disordered" evidence="1">
    <location>
        <begin position="75"/>
        <end position="136"/>
    </location>
</feature>
<feature type="compositionally biased region" description="Basic and acidic residues" evidence="1">
    <location>
        <begin position="1"/>
        <end position="12"/>
    </location>
</feature>
<gene>
    <name evidence="2" type="ORF">PCOR1329_LOCUS25501</name>
</gene>
<feature type="region of interest" description="Disordered" evidence="1">
    <location>
        <begin position="1"/>
        <end position="30"/>
    </location>
</feature>
<comment type="caution">
    <text evidence="2">The sequence shown here is derived from an EMBL/GenBank/DDBJ whole genome shotgun (WGS) entry which is preliminary data.</text>
</comment>
<feature type="compositionally biased region" description="Basic residues" evidence="1">
    <location>
        <begin position="126"/>
        <end position="136"/>
    </location>
</feature>
<reference evidence="2" key="1">
    <citation type="submission" date="2023-10" db="EMBL/GenBank/DDBJ databases">
        <authorList>
            <person name="Chen Y."/>
            <person name="Shah S."/>
            <person name="Dougan E. K."/>
            <person name="Thang M."/>
            <person name="Chan C."/>
        </authorList>
    </citation>
    <scope>NUCLEOTIDE SEQUENCE [LARGE SCALE GENOMIC DNA]</scope>
</reference>
<evidence type="ECO:0000313" key="2">
    <source>
        <dbReference type="EMBL" id="CAK0825360.1"/>
    </source>
</evidence>
<evidence type="ECO:0000256" key="1">
    <source>
        <dbReference type="SAM" id="MobiDB-lite"/>
    </source>
</evidence>